<dbReference type="HAMAP" id="MF_01062">
    <property type="entry name" value="PSRP"/>
    <property type="match status" value="1"/>
</dbReference>
<dbReference type="AlphaFoldDB" id="A0A657Q408"/>
<comment type="catalytic activity">
    <reaction evidence="5">
        <text>[pyruvate, water dikinase]-phosphate + phosphate + H(+) = [pyruvate, water dikinase] + diphosphate</text>
        <dbReference type="Rhea" id="RHEA:48580"/>
        <dbReference type="Rhea" id="RHEA-COMP:11425"/>
        <dbReference type="Rhea" id="RHEA-COMP:11426"/>
        <dbReference type="ChEBI" id="CHEBI:15378"/>
        <dbReference type="ChEBI" id="CHEBI:33019"/>
        <dbReference type="ChEBI" id="CHEBI:43176"/>
        <dbReference type="ChEBI" id="CHEBI:43474"/>
        <dbReference type="ChEBI" id="CHEBI:68546"/>
        <dbReference type="EC" id="2.7.4.28"/>
    </reaction>
</comment>
<dbReference type="PANTHER" id="PTHR31756:SF3">
    <property type="entry name" value="PYRUVATE, PHOSPHATE DIKINASE REGULATORY PROTEIN 1, CHLOROPLASTIC"/>
    <property type="match status" value="1"/>
</dbReference>
<comment type="function">
    <text evidence="5">Bifunctional serine/threonine kinase and phosphorylase involved in the regulation of the phosphoenolpyruvate synthase (PEPS) by catalyzing its phosphorylation/dephosphorylation.</text>
</comment>
<sequence>MRYLKWNFQGRENLPARTVYFVSESTGITAETLGQSLISQFDQWVNFKTIYMPYINTAKKAVALSTQFDKVVESEGLRPIVFATMAEPEVRGILASANCLYIELFDTFINQLSAELGLTPSGKKGLSHGFTNGDTYEDRMSIINFAMTNDDGARLDKFDEADVVLTGVSRSGKTPTCLYLAMHFGIKAANYPLTEEDFGVSRLPEVLVRNKAKLIGLTIDANRLNRIREERRPGSPYASLRRCQNEVRMAQQYFQKLGIKVMDTTSHSIEEISSRIMKQIKLN</sequence>
<proteinExistence type="inferred from homology"/>
<evidence type="ECO:0000256" key="3">
    <source>
        <dbReference type="ARBA" id="ARBA00022741"/>
    </source>
</evidence>
<dbReference type="InterPro" id="IPR005177">
    <property type="entry name" value="Kinase-pyrophosphorylase"/>
</dbReference>
<evidence type="ECO:0000256" key="4">
    <source>
        <dbReference type="ARBA" id="ARBA00022777"/>
    </source>
</evidence>
<evidence type="ECO:0000313" key="6">
    <source>
        <dbReference type="EMBL" id="PUD98444.1"/>
    </source>
</evidence>
<keyword evidence="4 5" id="KW-0418">Kinase</keyword>
<evidence type="ECO:0000313" key="7">
    <source>
        <dbReference type="Proteomes" id="UP000250928"/>
    </source>
</evidence>
<keyword evidence="2 5" id="KW-0808">Transferase</keyword>
<evidence type="ECO:0000256" key="5">
    <source>
        <dbReference type="HAMAP-Rule" id="MF_01062"/>
    </source>
</evidence>
<comment type="similarity">
    <text evidence="5">Belongs to the pyruvate, phosphate/water dikinase regulatory protein family. PSRP subfamily.</text>
</comment>
<reference evidence="6 7" key="1">
    <citation type="submission" date="2018-01" db="EMBL/GenBank/DDBJ databases">
        <title>Novel co-symbiosis in the lucinid bivalve Phacoides pectinatus.</title>
        <authorList>
            <person name="Lim S.J."/>
            <person name="Davis B.G."/>
            <person name="Gill D.E."/>
            <person name="Engel A.S."/>
            <person name="Anderson L.C."/>
            <person name="Campbell B.J."/>
        </authorList>
    </citation>
    <scope>NUCLEOTIDE SEQUENCE [LARGE SCALE GENOMIC DNA]</scope>
    <source>
        <strain evidence="6">N3_P5</strain>
    </source>
</reference>
<accession>A0A657Q408</accession>
<name>A0A657Q408_9GAMM</name>
<keyword evidence="1 5" id="KW-0723">Serine/threonine-protein kinase</keyword>
<dbReference type="GO" id="GO:0005524">
    <property type="term" value="F:ATP binding"/>
    <property type="evidence" value="ECO:0007669"/>
    <property type="project" value="InterPro"/>
</dbReference>
<dbReference type="EC" id="2.7.11.33" evidence="5"/>
<dbReference type="PANTHER" id="PTHR31756">
    <property type="entry name" value="PYRUVATE, PHOSPHATE DIKINASE REGULATORY PROTEIN 1, CHLOROPLASTIC"/>
    <property type="match status" value="1"/>
</dbReference>
<dbReference type="GO" id="GO:0016776">
    <property type="term" value="F:phosphotransferase activity, phosphate group as acceptor"/>
    <property type="evidence" value="ECO:0007669"/>
    <property type="project" value="UniProtKB-UniRule"/>
</dbReference>
<keyword evidence="3 5" id="KW-0547">Nucleotide-binding</keyword>
<organism evidence="6 7">
    <name type="scientific">Candidatus Sedimenticola endophacoides</name>
    <dbReference type="NCBI Taxonomy" id="2548426"/>
    <lineage>
        <taxon>Bacteria</taxon>
        <taxon>Pseudomonadati</taxon>
        <taxon>Pseudomonadota</taxon>
        <taxon>Gammaproteobacteria</taxon>
        <taxon>Chromatiales</taxon>
        <taxon>Sedimenticolaceae</taxon>
        <taxon>Sedimenticola</taxon>
    </lineage>
</organism>
<keyword evidence="6" id="KW-0670">Pyruvate</keyword>
<comment type="caution">
    <text evidence="6">The sequence shown here is derived from an EMBL/GenBank/DDBJ whole genome shotgun (WGS) entry which is preliminary data.</text>
</comment>
<gene>
    <name evidence="6" type="ORF">C3L24_12775</name>
</gene>
<comment type="catalytic activity">
    <reaction evidence="5">
        <text>[pyruvate, water dikinase] + ADP = [pyruvate, water dikinase]-phosphate + AMP + H(+)</text>
        <dbReference type="Rhea" id="RHEA:46020"/>
        <dbReference type="Rhea" id="RHEA-COMP:11425"/>
        <dbReference type="Rhea" id="RHEA-COMP:11426"/>
        <dbReference type="ChEBI" id="CHEBI:15378"/>
        <dbReference type="ChEBI" id="CHEBI:43176"/>
        <dbReference type="ChEBI" id="CHEBI:68546"/>
        <dbReference type="ChEBI" id="CHEBI:456215"/>
        <dbReference type="ChEBI" id="CHEBI:456216"/>
        <dbReference type="EC" id="2.7.11.33"/>
    </reaction>
</comment>
<dbReference type="GO" id="GO:0043531">
    <property type="term" value="F:ADP binding"/>
    <property type="evidence" value="ECO:0007669"/>
    <property type="project" value="UniProtKB-UniRule"/>
</dbReference>
<protein>
    <recommendedName>
        <fullName evidence="5">Putative phosphoenolpyruvate synthase regulatory protein</fullName>
        <shortName evidence="5">PEP synthase regulatory protein</shortName>
        <shortName evidence="5">PSRP</shortName>
        <ecNumber evidence="5">2.7.11.33</ecNumber>
        <ecNumber evidence="5">2.7.4.28</ecNumber>
    </recommendedName>
    <alternativeName>
        <fullName evidence="5">Pyruvate, water dikinase regulatory protein</fullName>
    </alternativeName>
</protein>
<feature type="binding site" evidence="5">
    <location>
        <begin position="167"/>
        <end position="174"/>
    </location>
    <ligand>
        <name>ADP</name>
        <dbReference type="ChEBI" id="CHEBI:456216"/>
    </ligand>
</feature>
<dbReference type="Proteomes" id="UP000250928">
    <property type="component" value="Unassembled WGS sequence"/>
</dbReference>
<evidence type="ECO:0000256" key="2">
    <source>
        <dbReference type="ARBA" id="ARBA00022679"/>
    </source>
</evidence>
<dbReference type="Pfam" id="PF03618">
    <property type="entry name" value="Kinase-PPPase"/>
    <property type="match status" value="1"/>
</dbReference>
<dbReference type="EMBL" id="PQCO01000306">
    <property type="protein sequence ID" value="PUD98444.1"/>
    <property type="molecule type" value="Genomic_DNA"/>
</dbReference>
<evidence type="ECO:0000256" key="1">
    <source>
        <dbReference type="ARBA" id="ARBA00022527"/>
    </source>
</evidence>
<dbReference type="InterPro" id="IPR026530">
    <property type="entry name" value="PSRP"/>
</dbReference>
<dbReference type="GO" id="GO:0004674">
    <property type="term" value="F:protein serine/threonine kinase activity"/>
    <property type="evidence" value="ECO:0007669"/>
    <property type="project" value="UniProtKB-UniRule"/>
</dbReference>
<dbReference type="NCBIfam" id="NF003742">
    <property type="entry name" value="PRK05339.1"/>
    <property type="match status" value="1"/>
</dbReference>
<dbReference type="EC" id="2.7.4.28" evidence="5"/>